<dbReference type="AlphaFoldDB" id="A1TB86"/>
<accession>A1TB86</accession>
<evidence type="ECO:0000313" key="1">
    <source>
        <dbReference type="EMBL" id="ABM14436.1"/>
    </source>
</evidence>
<dbReference type="eggNOG" id="ENOG5031KHV">
    <property type="taxonomic scope" value="Bacteria"/>
</dbReference>
<sequence length="153" mass="17088">MRFILAAFMVRRCRVAADEGGAREMSDLLVKAGDDTARMDTHEVVAYLLARLGPTLTAYIASSRSRAMPARWATPPGERNHAEPSIEKARRLTATRTVFWLIEEAENDQVARNWLISANPRLDGITPAQLLREDQFGAVFRAADAFITDTYHA</sequence>
<evidence type="ECO:0000313" key="2">
    <source>
        <dbReference type="Proteomes" id="UP000009159"/>
    </source>
</evidence>
<name>A1TB86_MYCVP</name>
<dbReference type="HOGENOM" id="CLU_159946_0_0_11"/>
<gene>
    <name evidence="1" type="ordered locus">Mvan_3646</name>
</gene>
<dbReference type="EMBL" id="CP000511">
    <property type="protein sequence ID" value="ABM14436.1"/>
    <property type="molecule type" value="Genomic_DNA"/>
</dbReference>
<reference evidence="1" key="1">
    <citation type="submission" date="2006-12" db="EMBL/GenBank/DDBJ databases">
        <title>Complete sequence of Mycobacterium vanbaalenii PYR-1.</title>
        <authorList>
            <consortium name="US DOE Joint Genome Institute"/>
            <person name="Copeland A."/>
            <person name="Lucas S."/>
            <person name="Lapidus A."/>
            <person name="Barry K."/>
            <person name="Detter J.C."/>
            <person name="Glavina del Rio T."/>
            <person name="Hammon N."/>
            <person name="Israni S."/>
            <person name="Dalin E."/>
            <person name="Tice H."/>
            <person name="Pitluck S."/>
            <person name="Singan V."/>
            <person name="Schmutz J."/>
            <person name="Larimer F."/>
            <person name="Land M."/>
            <person name="Hauser L."/>
            <person name="Kyrpides N."/>
            <person name="Anderson I.J."/>
            <person name="Miller C."/>
            <person name="Richardson P."/>
        </authorList>
    </citation>
    <scope>NUCLEOTIDE SEQUENCE [LARGE SCALE GENOMIC DNA]</scope>
    <source>
        <strain evidence="1">PYR-1</strain>
    </source>
</reference>
<keyword evidence="2" id="KW-1185">Reference proteome</keyword>
<proteinExistence type="predicted"/>
<organism evidence="1 2">
    <name type="scientific">Mycolicibacterium vanbaalenii (strain DSM 7251 / JCM 13017 / BCRC 16820 / KCTC 9966 / NRRL B-24157 / PYR-1)</name>
    <name type="common">Mycobacterium vanbaalenii</name>
    <dbReference type="NCBI Taxonomy" id="350058"/>
    <lineage>
        <taxon>Bacteria</taxon>
        <taxon>Bacillati</taxon>
        <taxon>Actinomycetota</taxon>
        <taxon>Actinomycetes</taxon>
        <taxon>Mycobacteriales</taxon>
        <taxon>Mycobacteriaceae</taxon>
        <taxon>Mycolicibacterium</taxon>
    </lineage>
</organism>
<dbReference type="KEGG" id="mva:Mvan_3646"/>
<protein>
    <submittedName>
        <fullName evidence="1">Uncharacterized protein</fullName>
    </submittedName>
</protein>
<dbReference type="Proteomes" id="UP000009159">
    <property type="component" value="Chromosome"/>
</dbReference>